<dbReference type="PhylomeDB" id="A7SL58"/>
<evidence type="ECO:0000313" key="3">
    <source>
        <dbReference type="Proteomes" id="UP000001593"/>
    </source>
</evidence>
<dbReference type="PROSITE" id="PS01285">
    <property type="entry name" value="FA58C_1"/>
    <property type="match status" value="1"/>
</dbReference>
<keyword evidence="3" id="KW-1185">Reference proteome</keyword>
<reference evidence="2 3" key="1">
    <citation type="journal article" date="2007" name="Science">
        <title>Sea anemone genome reveals ancestral eumetazoan gene repertoire and genomic organization.</title>
        <authorList>
            <person name="Putnam N.H."/>
            <person name="Srivastava M."/>
            <person name="Hellsten U."/>
            <person name="Dirks B."/>
            <person name="Chapman J."/>
            <person name="Salamov A."/>
            <person name="Terry A."/>
            <person name="Shapiro H."/>
            <person name="Lindquist E."/>
            <person name="Kapitonov V.V."/>
            <person name="Jurka J."/>
            <person name="Genikhovich G."/>
            <person name="Grigoriev I.V."/>
            <person name="Lucas S.M."/>
            <person name="Steele R.E."/>
            <person name="Finnerty J.R."/>
            <person name="Technau U."/>
            <person name="Martindale M.Q."/>
            <person name="Rokhsar D.S."/>
        </authorList>
    </citation>
    <scope>NUCLEOTIDE SEQUENCE [LARGE SCALE GENOMIC DNA]</scope>
    <source>
        <strain evidence="3">CH2 X CH6</strain>
    </source>
</reference>
<dbReference type="PANTHER" id="PTHR24543:SF291">
    <property type="entry name" value="SMOKE ALARM, ISOFORM D"/>
    <property type="match status" value="1"/>
</dbReference>
<proteinExistence type="predicted"/>
<dbReference type="Gene3D" id="2.60.120.260">
    <property type="entry name" value="Galactose-binding domain-like"/>
    <property type="match status" value="1"/>
</dbReference>
<accession>A7SL58</accession>
<dbReference type="HOGENOM" id="CLU_030066_1_0_1"/>
<dbReference type="InterPro" id="IPR000421">
    <property type="entry name" value="FA58C"/>
</dbReference>
<dbReference type="InParanoid" id="A7SL58"/>
<sequence length="141" mass="15629">LGMEKRAIPDLYITSSTQNDISTPPSEGRLNLQGGSWCASPSDVTPFLQVDLGTRHVICAVATQGSPTADQWAVSYQLQFADDENFWFYMEANVVRTFSGNADRSSKVKNLLLGNPEATTVRFLPRQWHGLIACMRVEVYG</sequence>
<dbReference type="eggNOG" id="KOG3516">
    <property type="taxonomic scope" value="Eukaryota"/>
</dbReference>
<dbReference type="KEGG" id="nve:5506978"/>
<feature type="non-terminal residue" evidence="2">
    <location>
        <position position="141"/>
    </location>
</feature>
<gene>
    <name evidence="2" type="ORF">NEMVEDRAFT_v1g122293</name>
</gene>
<dbReference type="PANTHER" id="PTHR24543">
    <property type="entry name" value="MULTICOPPER OXIDASE-RELATED"/>
    <property type="match status" value="1"/>
</dbReference>
<feature type="domain" description="F5/8 type C" evidence="1">
    <location>
        <begin position="1"/>
        <end position="141"/>
    </location>
</feature>
<dbReference type="InterPro" id="IPR008979">
    <property type="entry name" value="Galactose-bd-like_sf"/>
</dbReference>
<dbReference type="CDD" id="cd00057">
    <property type="entry name" value="FA58C"/>
    <property type="match status" value="1"/>
</dbReference>
<dbReference type="PROSITE" id="PS50022">
    <property type="entry name" value="FA58C_3"/>
    <property type="match status" value="1"/>
</dbReference>
<feature type="non-terminal residue" evidence="2">
    <location>
        <position position="1"/>
    </location>
</feature>
<evidence type="ECO:0000313" key="2">
    <source>
        <dbReference type="EMBL" id="EDO35547.1"/>
    </source>
</evidence>
<dbReference type="AlphaFoldDB" id="A7SL58"/>
<dbReference type="SUPFAM" id="SSF49785">
    <property type="entry name" value="Galactose-binding domain-like"/>
    <property type="match status" value="1"/>
</dbReference>
<name>A7SL58_NEMVE</name>
<dbReference type="Proteomes" id="UP000001593">
    <property type="component" value="Unassembled WGS sequence"/>
</dbReference>
<organism evidence="2 3">
    <name type="scientific">Nematostella vectensis</name>
    <name type="common">Starlet sea anemone</name>
    <dbReference type="NCBI Taxonomy" id="45351"/>
    <lineage>
        <taxon>Eukaryota</taxon>
        <taxon>Metazoa</taxon>
        <taxon>Cnidaria</taxon>
        <taxon>Anthozoa</taxon>
        <taxon>Hexacorallia</taxon>
        <taxon>Actiniaria</taxon>
        <taxon>Edwardsiidae</taxon>
        <taxon>Nematostella</taxon>
    </lineage>
</organism>
<dbReference type="EMBL" id="DS469695">
    <property type="protein sequence ID" value="EDO35547.1"/>
    <property type="molecule type" value="Genomic_DNA"/>
</dbReference>
<evidence type="ECO:0000259" key="1">
    <source>
        <dbReference type="PROSITE" id="PS50022"/>
    </source>
</evidence>
<protein>
    <recommendedName>
        <fullName evidence="1">F5/8 type C domain-containing protein</fullName>
    </recommendedName>
</protein>
<dbReference type="Pfam" id="PF00754">
    <property type="entry name" value="F5_F8_type_C"/>
    <property type="match status" value="1"/>
</dbReference>